<name>A0A8S5NIY4_9CAUD</name>
<accession>A0A8S5NIY4</accession>
<organism evidence="1">
    <name type="scientific">Siphoviridae sp. ctrKX6</name>
    <dbReference type="NCBI Taxonomy" id="2826476"/>
    <lineage>
        <taxon>Viruses</taxon>
        <taxon>Duplodnaviria</taxon>
        <taxon>Heunggongvirae</taxon>
        <taxon>Uroviricota</taxon>
        <taxon>Caudoviricetes</taxon>
    </lineage>
</organism>
<dbReference type="GO" id="GO:0019058">
    <property type="term" value="P:viral life cycle"/>
    <property type="evidence" value="ECO:0007669"/>
    <property type="project" value="InterPro"/>
</dbReference>
<sequence length="79" mass="8713">MAITNVEILKIRLIEAEEAYHKLMIGEKEVSVSVGSFGSTTYNQASRTALESYISSLKSQIAAAEGTPTCRRRIMKVSF</sequence>
<proteinExistence type="predicted"/>
<protein>
    <submittedName>
        <fullName evidence="1">Head to tail joining protein</fullName>
    </submittedName>
</protein>
<evidence type="ECO:0000313" key="1">
    <source>
        <dbReference type="EMBL" id="DAD94641.1"/>
    </source>
</evidence>
<dbReference type="SUPFAM" id="SSF64210">
    <property type="entry name" value="Head-to-tail joining protein W, gpW"/>
    <property type="match status" value="1"/>
</dbReference>
<reference evidence="1" key="1">
    <citation type="journal article" date="2021" name="Proc. Natl. Acad. Sci. U.S.A.">
        <title>A Catalog of Tens of Thousands of Viruses from Human Metagenomes Reveals Hidden Associations with Chronic Diseases.</title>
        <authorList>
            <person name="Tisza M.J."/>
            <person name="Buck C.B."/>
        </authorList>
    </citation>
    <scope>NUCLEOTIDE SEQUENCE</scope>
    <source>
        <strain evidence="1">CtrKX6</strain>
    </source>
</reference>
<dbReference type="EMBL" id="BK015179">
    <property type="protein sequence ID" value="DAD94641.1"/>
    <property type="molecule type" value="Genomic_DNA"/>
</dbReference>
<dbReference type="InterPro" id="IPR004174">
    <property type="entry name" value="GpW"/>
</dbReference>
<dbReference type="Pfam" id="PF02831">
    <property type="entry name" value="gpW"/>
    <property type="match status" value="1"/>
</dbReference>
<dbReference type="InterPro" id="IPR036626">
    <property type="entry name" value="GpW_sf"/>
</dbReference>
<dbReference type="Gene3D" id="3.30.1580.10">
    <property type="entry name" value="Head-to-tail joining protein W"/>
    <property type="match status" value="1"/>
</dbReference>